<keyword evidence="1" id="KW-0347">Helicase</keyword>
<dbReference type="PANTHER" id="PTHR10887">
    <property type="entry name" value="DNA2/NAM7 HELICASE FAMILY"/>
    <property type="match status" value="1"/>
</dbReference>
<evidence type="ECO:0000259" key="3">
    <source>
        <dbReference type="Pfam" id="PF13086"/>
    </source>
</evidence>
<dbReference type="Pfam" id="PF13086">
    <property type="entry name" value="AAA_11"/>
    <property type="match status" value="2"/>
</dbReference>
<evidence type="ECO:0000259" key="4">
    <source>
        <dbReference type="Pfam" id="PF13087"/>
    </source>
</evidence>
<dbReference type="Pfam" id="PF25396">
    <property type="entry name" value="ZNFX1"/>
    <property type="match status" value="1"/>
</dbReference>
<evidence type="ECO:0000313" key="7">
    <source>
        <dbReference type="Proteomes" id="UP001583280"/>
    </source>
</evidence>
<dbReference type="InterPro" id="IPR027417">
    <property type="entry name" value="P-loop_NTPase"/>
</dbReference>
<keyword evidence="7" id="KW-1185">Reference proteome</keyword>
<evidence type="ECO:0008006" key="8">
    <source>
        <dbReference type="Google" id="ProtNLM"/>
    </source>
</evidence>
<feature type="region of interest" description="Disordered" evidence="2">
    <location>
        <begin position="1033"/>
        <end position="1065"/>
    </location>
</feature>
<protein>
    <recommendedName>
        <fullName evidence="8">Helicase required for RNAi-mediated heterochromatin assembly 1</fullName>
    </recommendedName>
</protein>
<comment type="caution">
    <text evidence="6">The sequence shown here is derived from an EMBL/GenBank/DDBJ whole genome shotgun (WGS) entry which is preliminary data.</text>
</comment>
<feature type="domain" description="ZNFX1" evidence="5">
    <location>
        <begin position="83"/>
        <end position="191"/>
    </location>
</feature>
<dbReference type="Proteomes" id="UP001583280">
    <property type="component" value="Unassembled WGS sequence"/>
</dbReference>
<name>A0ABR3Z2R3_9PEZI</name>
<feature type="domain" description="DNA2/NAM7 helicase-like C-terminal" evidence="4">
    <location>
        <begin position="665"/>
        <end position="858"/>
    </location>
</feature>
<gene>
    <name evidence="6" type="ORF">Cpir12675_003649</name>
</gene>
<evidence type="ECO:0000256" key="1">
    <source>
        <dbReference type="ARBA" id="ARBA00022806"/>
    </source>
</evidence>
<dbReference type="InterPro" id="IPR041679">
    <property type="entry name" value="DNA2/NAM7-like_C"/>
</dbReference>
<dbReference type="Pfam" id="PF13087">
    <property type="entry name" value="AAA_12"/>
    <property type="match status" value="1"/>
</dbReference>
<dbReference type="Gene3D" id="3.40.50.300">
    <property type="entry name" value="P-loop containing nucleotide triphosphate hydrolases"/>
    <property type="match status" value="3"/>
</dbReference>
<dbReference type="InterPro" id="IPR041677">
    <property type="entry name" value="DNA2/NAM7_AAA_11"/>
</dbReference>
<dbReference type="InterPro" id="IPR047187">
    <property type="entry name" value="SF1_C_Upf1"/>
</dbReference>
<feature type="compositionally biased region" description="Low complexity" evidence="2">
    <location>
        <begin position="1056"/>
        <end position="1065"/>
    </location>
</feature>
<keyword evidence="1" id="KW-0067">ATP-binding</keyword>
<accession>A0ABR3Z2R3</accession>
<dbReference type="InterPro" id="IPR057373">
    <property type="entry name" value="ZNFX1"/>
</dbReference>
<organism evidence="6 7">
    <name type="scientific">Ceratocystis pirilliformis</name>
    <dbReference type="NCBI Taxonomy" id="259994"/>
    <lineage>
        <taxon>Eukaryota</taxon>
        <taxon>Fungi</taxon>
        <taxon>Dikarya</taxon>
        <taxon>Ascomycota</taxon>
        <taxon>Pezizomycotina</taxon>
        <taxon>Sordariomycetes</taxon>
        <taxon>Hypocreomycetidae</taxon>
        <taxon>Microascales</taxon>
        <taxon>Ceratocystidaceae</taxon>
        <taxon>Ceratocystis</taxon>
    </lineage>
</organism>
<dbReference type="PANTHER" id="PTHR10887:SF341">
    <property type="entry name" value="NFX1-TYPE ZINC FINGER-CONTAINING PROTEIN 1"/>
    <property type="match status" value="1"/>
</dbReference>
<evidence type="ECO:0000256" key="2">
    <source>
        <dbReference type="SAM" id="MobiDB-lite"/>
    </source>
</evidence>
<dbReference type="InterPro" id="IPR045055">
    <property type="entry name" value="DNA2/NAM7-like"/>
</dbReference>
<sequence length="1077" mass="121599">MPKPDSDTSDTPSWWRSEIPDREEIISDYPILPLENDISKLPESRESHAAIHYSLLRHEATELLRRSISEYKITPDMMDSMETKVFLEGLVANIHGISYRISFSIEKSPIKIDWETSKRLTAGSLVAISPLSDNFSSKVVVAVVTKRILEGGLLPGDGEHAFTAPRIDVSWRDEEDTKFMLDPDQELVMIQAGSSGLYEAVRHVMEGLKRWSKEPTKFDKFFISGNKHPHSAPLFNGDKSIINIESMVPPNMDFPDRNVDLSSPLPQEFGVASGLDPTQLLAFHMMLAKEVSIVQGPPGTGKTFISVSALKVILENLPRGDTVLVTAQTNRALDQILMSCLNLGARVARLGSRSREAEISERTVHALYMNMPNKPNSFGLHAQEKKRMSTVTALQHAIEKTYPTELLTAQSLIEAGLITSEQSETSFSLDWSEFPGLESFESSANPLVGWLEGKFVETSTRLDIPPEVEEDTNDDLDVPDPVEDVFAPQDQDDRKEVFIPVKFKYSVQTDKNVIESEALWRNIEFAAKKHQDLYKIAVPRRPWLYKLWLKKLAEAGRNSVWNLIGEINMLSRACNRSRQHRNAAVVRASKSNVLGCTTTGLTKFRELIEHVRPRVMLIEEAAETREANIIAAPLSSVEQMILVGDHMQLAPHAEVRCLTQSPYNLNVSLFERLISIGIPYVMLRVQRRMAPMIRSLINPFYKDLEDHEIVRCRTQRPLVPGMGGLETFWFHHEWPERLTGLKSRINITEAKMLVGLFRHLVQNGTPPDRITVLTFYKGQVPIIRMLLEEDSGINALTSGPFHIFTVDGFQGEENDVILLSQVRSPLECGSWSIGFLDDFRRTVVALSRARRGLYIFGNFENFLYAKKAETAWLRTLEILMEQNRQGPALELICEKHGIKTCVTHPDDLARLDGGCEEKCKEVLVCGHECPKLCHSYHHDKILCEALCDRPMSCGHACTKTCIDECKCDECNGTTPRSLDAVDTTDFMNMSLDERLEMIIMSREKQEYEVNDQESISDINVESDSESYSNNLMEDLTLNKSSTPEKTAKRNRKKGNNSKGKNTGNASEWSKFGVLIEF</sequence>
<dbReference type="SUPFAM" id="SSF52540">
    <property type="entry name" value="P-loop containing nucleoside triphosphate hydrolases"/>
    <property type="match status" value="1"/>
</dbReference>
<feature type="compositionally biased region" description="Polar residues" evidence="2">
    <location>
        <begin position="1033"/>
        <end position="1044"/>
    </location>
</feature>
<evidence type="ECO:0000259" key="5">
    <source>
        <dbReference type="Pfam" id="PF25396"/>
    </source>
</evidence>
<feature type="domain" description="DNA2/NAM7 helicase helicase" evidence="3">
    <location>
        <begin position="275"/>
        <end position="398"/>
    </location>
</feature>
<reference evidence="6 7" key="1">
    <citation type="journal article" date="2024" name="IMA Fungus">
        <title>IMA Genome - F19 : A genome assembly and annotation guide to empower mycologists, including annotated draft genome sequences of Ceratocystis pirilliformis, Diaporthe australafricana, Fusarium ophioides, Paecilomyces lecythidis, and Sporothrix stenoceras.</title>
        <authorList>
            <person name="Aylward J."/>
            <person name="Wilson A.M."/>
            <person name="Visagie C.M."/>
            <person name="Spraker J."/>
            <person name="Barnes I."/>
            <person name="Buitendag C."/>
            <person name="Ceriani C."/>
            <person name="Del Mar Angel L."/>
            <person name="du Plessis D."/>
            <person name="Fuchs T."/>
            <person name="Gasser K."/>
            <person name="Kramer D."/>
            <person name="Li W."/>
            <person name="Munsamy K."/>
            <person name="Piso A."/>
            <person name="Price J.L."/>
            <person name="Sonnekus B."/>
            <person name="Thomas C."/>
            <person name="van der Nest A."/>
            <person name="van Dijk A."/>
            <person name="van Heerden A."/>
            <person name="van Vuuren N."/>
            <person name="Yilmaz N."/>
            <person name="Duong T.A."/>
            <person name="van der Merwe N.A."/>
            <person name="Wingfield M.J."/>
            <person name="Wingfield B.D."/>
        </authorList>
    </citation>
    <scope>NUCLEOTIDE SEQUENCE [LARGE SCALE GENOMIC DNA]</scope>
    <source>
        <strain evidence="6 7">CMW 12675</strain>
    </source>
</reference>
<keyword evidence="1" id="KW-0378">Hydrolase</keyword>
<dbReference type="CDD" id="cd18808">
    <property type="entry name" value="SF1_C_Upf1"/>
    <property type="match status" value="1"/>
</dbReference>
<feature type="domain" description="DNA2/NAM7 helicase helicase" evidence="3">
    <location>
        <begin position="566"/>
        <end position="651"/>
    </location>
</feature>
<evidence type="ECO:0000313" key="6">
    <source>
        <dbReference type="EMBL" id="KAL1894472.1"/>
    </source>
</evidence>
<keyword evidence="1" id="KW-0547">Nucleotide-binding</keyword>
<dbReference type="EMBL" id="JAWDJO010000090">
    <property type="protein sequence ID" value="KAL1894472.1"/>
    <property type="molecule type" value="Genomic_DNA"/>
</dbReference>
<proteinExistence type="predicted"/>